<proteinExistence type="predicted"/>
<sequence length="109" mass="12458">MSARELHPAHQCAQSGLSARPVLPLLASHLDDLQTPQRLLNFPCGQPWHSIQSPFSLLWTQPLHEPQCCFSLPWGHPWHIAQRFLTFPWGHPAQAVHIDFKVPWGQPLH</sequence>
<name>A0A7S0AVZ6_9DINO</name>
<dbReference type="AlphaFoldDB" id="A0A7S0AVZ6"/>
<accession>A0A7S0AVZ6</accession>
<evidence type="ECO:0000313" key="1">
    <source>
        <dbReference type="EMBL" id="CAD8375865.1"/>
    </source>
</evidence>
<reference evidence="1" key="1">
    <citation type="submission" date="2021-01" db="EMBL/GenBank/DDBJ databases">
        <authorList>
            <person name="Corre E."/>
            <person name="Pelletier E."/>
            <person name="Niang G."/>
            <person name="Scheremetjew M."/>
            <person name="Finn R."/>
            <person name="Kale V."/>
            <person name="Holt S."/>
            <person name="Cochrane G."/>
            <person name="Meng A."/>
            <person name="Brown T."/>
            <person name="Cohen L."/>
        </authorList>
    </citation>
    <scope>NUCLEOTIDE SEQUENCE</scope>
    <source>
        <strain evidence="1">Pbaha01</strain>
    </source>
</reference>
<protein>
    <submittedName>
        <fullName evidence="1">Uncharacterized protein</fullName>
    </submittedName>
</protein>
<organism evidence="1">
    <name type="scientific">Pyrodinium bahamense</name>
    <dbReference type="NCBI Taxonomy" id="73915"/>
    <lineage>
        <taxon>Eukaryota</taxon>
        <taxon>Sar</taxon>
        <taxon>Alveolata</taxon>
        <taxon>Dinophyceae</taxon>
        <taxon>Gonyaulacales</taxon>
        <taxon>Pyrocystaceae</taxon>
        <taxon>Pyrodinium</taxon>
    </lineage>
</organism>
<dbReference type="EMBL" id="HBEG01036891">
    <property type="protein sequence ID" value="CAD8375865.1"/>
    <property type="molecule type" value="Transcribed_RNA"/>
</dbReference>
<gene>
    <name evidence="1" type="ORF">PBAH0796_LOCUS22539</name>
</gene>